<keyword evidence="6" id="KW-0411">Iron-sulfur</keyword>
<keyword evidence="4" id="KW-0460">Magnesium</keyword>
<dbReference type="InterPro" id="IPR058240">
    <property type="entry name" value="rSAM_sf"/>
</dbReference>
<evidence type="ECO:0000256" key="6">
    <source>
        <dbReference type="ARBA" id="ARBA00023014"/>
    </source>
</evidence>
<keyword evidence="2" id="KW-0949">S-adenosyl-L-methionine</keyword>
<keyword evidence="3" id="KW-0479">Metal-binding</keyword>
<dbReference type="PANTHER" id="PTHR42836:SF1">
    <property type="entry name" value="7-CARBOXY-7-DEAZAGUANINE SYNTHASE"/>
    <property type="match status" value="1"/>
</dbReference>
<dbReference type="EMBL" id="LR797112">
    <property type="protein sequence ID" value="CAB4187656.1"/>
    <property type="molecule type" value="Genomic_DNA"/>
</dbReference>
<dbReference type="NCBIfam" id="TIGR04322">
    <property type="entry name" value="rSAM_QueE_Ecoli"/>
    <property type="match status" value="1"/>
</dbReference>
<dbReference type="HAMAP" id="MF_00917">
    <property type="entry name" value="QueE"/>
    <property type="match status" value="1"/>
</dbReference>
<evidence type="ECO:0000256" key="7">
    <source>
        <dbReference type="ARBA" id="ARBA00023239"/>
    </source>
</evidence>
<dbReference type="GO" id="GO:0016829">
    <property type="term" value="F:lyase activity"/>
    <property type="evidence" value="ECO:0007669"/>
    <property type="project" value="UniProtKB-KW"/>
</dbReference>
<evidence type="ECO:0000313" key="9">
    <source>
        <dbReference type="EMBL" id="CAB4187656.1"/>
    </source>
</evidence>
<dbReference type="SUPFAM" id="SSF102114">
    <property type="entry name" value="Radical SAM enzymes"/>
    <property type="match status" value="1"/>
</dbReference>
<organism evidence="9">
    <name type="scientific">uncultured Caudovirales phage</name>
    <dbReference type="NCBI Taxonomy" id="2100421"/>
    <lineage>
        <taxon>Viruses</taxon>
        <taxon>Duplodnaviria</taxon>
        <taxon>Heunggongvirae</taxon>
        <taxon>Uroviricota</taxon>
        <taxon>Caudoviricetes</taxon>
        <taxon>Peduoviridae</taxon>
        <taxon>Maltschvirus</taxon>
        <taxon>Maltschvirus maltsch</taxon>
    </lineage>
</organism>
<dbReference type="GO" id="GO:0046872">
    <property type="term" value="F:metal ion binding"/>
    <property type="evidence" value="ECO:0007669"/>
    <property type="project" value="UniProtKB-KW"/>
</dbReference>
<dbReference type="Gene3D" id="3.20.20.70">
    <property type="entry name" value="Aldolase class I"/>
    <property type="match status" value="1"/>
</dbReference>
<evidence type="ECO:0000256" key="1">
    <source>
        <dbReference type="ARBA" id="ARBA00022485"/>
    </source>
</evidence>
<evidence type="ECO:0000256" key="2">
    <source>
        <dbReference type="ARBA" id="ARBA00022691"/>
    </source>
</evidence>
<dbReference type="InterPro" id="IPR024924">
    <property type="entry name" value="7-CO-7-deazaguanine_synth-like"/>
</dbReference>
<evidence type="ECO:0000256" key="5">
    <source>
        <dbReference type="ARBA" id="ARBA00023004"/>
    </source>
</evidence>
<dbReference type="Pfam" id="PF04055">
    <property type="entry name" value="Radical_SAM"/>
    <property type="match status" value="1"/>
</dbReference>
<gene>
    <name evidence="9" type="ORF">UFOVP1163_51</name>
</gene>
<keyword evidence="7" id="KW-0456">Lyase</keyword>
<dbReference type="PROSITE" id="PS51918">
    <property type="entry name" value="RADICAL_SAM"/>
    <property type="match status" value="1"/>
</dbReference>
<feature type="domain" description="Radical SAM core" evidence="8">
    <location>
        <begin position="20"/>
        <end position="222"/>
    </location>
</feature>
<proteinExistence type="inferred from homology"/>
<dbReference type="PANTHER" id="PTHR42836">
    <property type="entry name" value="7-CARBOXY-7-DEAZAGUANINE SYNTHASE"/>
    <property type="match status" value="1"/>
</dbReference>
<evidence type="ECO:0000256" key="3">
    <source>
        <dbReference type="ARBA" id="ARBA00022723"/>
    </source>
</evidence>
<dbReference type="GO" id="GO:0051539">
    <property type="term" value="F:4 iron, 4 sulfur cluster binding"/>
    <property type="evidence" value="ECO:0007669"/>
    <property type="project" value="UniProtKB-KW"/>
</dbReference>
<reference evidence="9" key="1">
    <citation type="submission" date="2020-05" db="EMBL/GenBank/DDBJ databases">
        <authorList>
            <person name="Chiriac C."/>
            <person name="Salcher M."/>
            <person name="Ghai R."/>
            <person name="Kavagutti S V."/>
        </authorList>
    </citation>
    <scope>NUCLEOTIDE SEQUENCE</scope>
</reference>
<keyword evidence="5" id="KW-0408">Iron</keyword>
<evidence type="ECO:0000256" key="4">
    <source>
        <dbReference type="ARBA" id="ARBA00022842"/>
    </source>
</evidence>
<dbReference type="InterPro" id="IPR027609">
    <property type="entry name" value="rSAM_QueE_proteobac"/>
</dbReference>
<name>A0A6J5QYX7_9CAUD</name>
<protein>
    <submittedName>
        <fullName evidence="9">NrdG Organic radical activating enzymes</fullName>
    </submittedName>
</protein>
<dbReference type="InterPro" id="IPR007197">
    <property type="entry name" value="rSAM"/>
</dbReference>
<dbReference type="InterPro" id="IPR013785">
    <property type="entry name" value="Aldolase_TIM"/>
</dbReference>
<evidence type="ECO:0000259" key="8">
    <source>
        <dbReference type="PROSITE" id="PS51918"/>
    </source>
</evidence>
<sequence>MKPTLPVNEIFETIQGEAHWTGTPAVFLRLQGCPVGCAWCDTKHTWVIEPPHRIAPALLFMKTNDSKHYAEMSVSDLIEALDEFKARHIVITGGEPCIHDLTDLTTAIIDSGRSCQIETSGTFPVKAHRLTWITVSPKLDMAGGFKVLPEVIGMASEIKHPVGKMADIEKMQAEIIPWTPSHADVWLQPLSQSEKATALCIEQATMHNYRVSIQTHKFIGVR</sequence>
<accession>A0A6J5QYX7</accession>
<keyword evidence="1" id="KW-0004">4Fe-4S</keyword>
<dbReference type="PIRSF" id="PIRSF000370">
    <property type="entry name" value="QueE"/>
    <property type="match status" value="1"/>
</dbReference>
<dbReference type="SFLD" id="SFLDS00029">
    <property type="entry name" value="Radical_SAM"/>
    <property type="match status" value="1"/>
</dbReference>